<dbReference type="RefSeq" id="WP_119588245.1">
    <property type="nucleotide sequence ID" value="NZ_CAWODQ010000008.1"/>
</dbReference>
<comment type="caution">
    <text evidence="3">The sequence shown here is derived from an EMBL/GenBank/DDBJ whole genome shotgun (WGS) entry which is preliminary data.</text>
</comment>
<organism evidence="3 4">
    <name type="scientific">Aurantiacibacter zhengii</name>
    <dbReference type="NCBI Taxonomy" id="2307003"/>
    <lineage>
        <taxon>Bacteria</taxon>
        <taxon>Pseudomonadati</taxon>
        <taxon>Pseudomonadota</taxon>
        <taxon>Alphaproteobacteria</taxon>
        <taxon>Sphingomonadales</taxon>
        <taxon>Erythrobacteraceae</taxon>
        <taxon>Aurantiacibacter</taxon>
    </lineage>
</organism>
<dbReference type="OrthoDB" id="7428103at2"/>
<reference evidence="3 4" key="1">
    <citation type="submission" date="2018-08" db="EMBL/GenBank/DDBJ databases">
        <title>Erythrobacter zhengii sp.nov., a bacterium isolated from deep-sea sediment.</title>
        <authorList>
            <person name="Fang C."/>
            <person name="Wu Y.-H."/>
            <person name="Sun C."/>
            <person name="Wang H."/>
            <person name="Cheng H."/>
            <person name="Meng F.-X."/>
            <person name="Wang C.-S."/>
            <person name="Xu X.-W."/>
        </authorList>
    </citation>
    <scope>NUCLEOTIDE SEQUENCE [LARGE SCALE GENOMIC DNA]</scope>
    <source>
        <strain evidence="3 4">V18</strain>
    </source>
</reference>
<feature type="signal peptide" evidence="1">
    <location>
        <begin position="1"/>
        <end position="24"/>
    </location>
</feature>
<feature type="chain" id="PRO_5019126106" evidence="1">
    <location>
        <begin position="25"/>
        <end position="197"/>
    </location>
</feature>
<feature type="domain" description="DUF4136" evidence="2">
    <location>
        <begin position="57"/>
        <end position="188"/>
    </location>
</feature>
<dbReference type="EMBL" id="QXFL01000016">
    <property type="protein sequence ID" value="RIV82696.1"/>
    <property type="molecule type" value="Genomic_DNA"/>
</dbReference>
<accession>A0A418NMS6</accession>
<keyword evidence="1" id="KW-0732">Signal</keyword>
<dbReference type="AlphaFoldDB" id="A0A418NMS6"/>
<dbReference type="InterPro" id="IPR025411">
    <property type="entry name" value="DUF4136"/>
</dbReference>
<evidence type="ECO:0000313" key="3">
    <source>
        <dbReference type="EMBL" id="RIV82696.1"/>
    </source>
</evidence>
<protein>
    <submittedName>
        <fullName evidence="3">DUF4136 domain-containing protein</fullName>
    </submittedName>
</protein>
<evidence type="ECO:0000256" key="1">
    <source>
        <dbReference type="SAM" id="SignalP"/>
    </source>
</evidence>
<dbReference type="Pfam" id="PF13590">
    <property type="entry name" value="DUF4136"/>
    <property type="match status" value="1"/>
</dbReference>
<evidence type="ECO:0000313" key="4">
    <source>
        <dbReference type="Proteomes" id="UP000286576"/>
    </source>
</evidence>
<keyword evidence="4" id="KW-1185">Reference proteome</keyword>
<gene>
    <name evidence="3" type="ORF">D2V07_17780</name>
</gene>
<dbReference type="PROSITE" id="PS51257">
    <property type="entry name" value="PROKAR_LIPOPROTEIN"/>
    <property type="match status" value="1"/>
</dbReference>
<dbReference type="Proteomes" id="UP000286576">
    <property type="component" value="Unassembled WGS sequence"/>
</dbReference>
<sequence length="197" mass="20171">MKKPALTLIAASALLGGCATPAYVSPVEVTRFVGDAPTFLAQGTIQISPASGLDSGSIEYSLYENAVRRELESLGYRVVVVNGAQVAQVALDQYVVDEGRRRGPVDVGVGGSTGTYGSGVGLGIGFNLGGQPAERVSRELSVSIREAGGATNLWEGRAAMVATTNSDYAADAAAAPRMAEALFAGFPGNSGETIEVE</sequence>
<name>A0A418NMS6_9SPHN</name>
<proteinExistence type="predicted"/>
<evidence type="ECO:0000259" key="2">
    <source>
        <dbReference type="Pfam" id="PF13590"/>
    </source>
</evidence>